<name>A0AAD8PDJ6_BABGI</name>
<organism evidence="2 3">
    <name type="scientific">Babesia gibsoni</name>
    <dbReference type="NCBI Taxonomy" id="33632"/>
    <lineage>
        <taxon>Eukaryota</taxon>
        <taxon>Sar</taxon>
        <taxon>Alveolata</taxon>
        <taxon>Apicomplexa</taxon>
        <taxon>Aconoidasida</taxon>
        <taxon>Piroplasmida</taxon>
        <taxon>Babesiidae</taxon>
        <taxon>Babesia</taxon>
    </lineage>
</organism>
<dbReference type="Proteomes" id="UP001230268">
    <property type="component" value="Unassembled WGS sequence"/>
</dbReference>
<evidence type="ECO:0000313" key="3">
    <source>
        <dbReference type="Proteomes" id="UP001230268"/>
    </source>
</evidence>
<gene>
    <name evidence="2" type="ORF">BgAZ_303820</name>
</gene>
<sequence length="533" mass="60743">MASIAIQGYTVRGINNVKVRLFPQVLGIHKVHEHNLCNALRDFGLMLKSECRNELLKYNYDFLKFAHTMRSSELCMIAHGYSILELNDKDWWDKFTSVASQCSYDMDGKEIAGLLYSLSNVYKGKNPLIDKLIRESTPWIQHASPATLSLLVKVIANLNIRGNYLNNINKRAIEIIDQLNMVDVIFFITSNTEAKTHDMELYRALCMRAIQLYDDMELHHLRALAASLSVGGYKCHIFFNVLAMRLAEIAKKKKLRDGDIISLFLAFTSQKFLTQNDLCIDTKVYKDFIRERMDVVTKDRFVFPVPELGPVLVDALRDNIHRITANGMPIVLRAISILKLPVEAELYNNIIEKTAGYISEEMYDGLKLSNLVVTVAKRRERQDCFWEAVHEIFQSKGKLLDPDHVAKMTATLTTVNDDERKLAVYRDLVKLSLAHCKGMSAKSLFAITRVFVTNTETEALTSDEYTDAVIRLVDTVTLSETYNLLKLLPLRMLPKDDKNVSRLLEAARKKLHASNTDNSCYRLMESLLEGVTG</sequence>
<comment type="caution">
    <text evidence="2">The sequence shown here is derived from an EMBL/GenBank/DDBJ whole genome shotgun (WGS) entry which is preliminary data.</text>
</comment>
<protein>
    <recommendedName>
        <fullName evidence="1">RNA-editing substrate-binding complex 6 protein domain-containing protein</fullName>
    </recommendedName>
</protein>
<feature type="domain" description="RNA-editing substrate-binding complex 6 protein" evidence="1">
    <location>
        <begin position="66"/>
        <end position="250"/>
    </location>
</feature>
<evidence type="ECO:0000313" key="2">
    <source>
        <dbReference type="EMBL" id="KAK1442864.1"/>
    </source>
</evidence>
<dbReference type="EMBL" id="JAVEPI010000003">
    <property type="protein sequence ID" value="KAK1442864.1"/>
    <property type="molecule type" value="Genomic_DNA"/>
</dbReference>
<accession>A0AAD8PDJ6</accession>
<proteinExistence type="predicted"/>
<reference evidence="2" key="1">
    <citation type="submission" date="2023-08" db="EMBL/GenBank/DDBJ databases">
        <title>Draft sequence of the Babesia gibsoni genome.</title>
        <authorList>
            <person name="Yamagishi J.Y."/>
            <person name="Xuan X.X."/>
        </authorList>
    </citation>
    <scope>NUCLEOTIDE SEQUENCE</scope>
    <source>
        <strain evidence="2">Azabu</strain>
    </source>
</reference>
<dbReference type="Pfam" id="PF26188">
    <property type="entry name" value="RESC6"/>
    <property type="match status" value="1"/>
</dbReference>
<evidence type="ECO:0000259" key="1">
    <source>
        <dbReference type="Pfam" id="PF26188"/>
    </source>
</evidence>
<keyword evidence="3" id="KW-1185">Reference proteome</keyword>
<dbReference type="InterPro" id="IPR058917">
    <property type="entry name" value="RESC6_dom"/>
</dbReference>
<dbReference type="AlphaFoldDB" id="A0AAD8PDJ6"/>